<evidence type="ECO:0000313" key="2">
    <source>
        <dbReference type="EMBL" id="GFD12478.1"/>
    </source>
</evidence>
<reference evidence="2" key="1">
    <citation type="journal article" date="2019" name="Sci. Rep.">
        <title>Draft genome of Tanacetum cinerariifolium, the natural source of mosquito coil.</title>
        <authorList>
            <person name="Yamashiro T."/>
            <person name="Shiraishi A."/>
            <person name="Satake H."/>
            <person name="Nakayama K."/>
        </authorList>
    </citation>
    <scope>NUCLEOTIDE SEQUENCE</scope>
</reference>
<comment type="caution">
    <text evidence="2">The sequence shown here is derived from an EMBL/GenBank/DDBJ whole genome shotgun (WGS) entry which is preliminary data.</text>
</comment>
<dbReference type="EMBL" id="BKCJ011265873">
    <property type="protein sequence ID" value="GFD12478.1"/>
    <property type="molecule type" value="Genomic_DNA"/>
</dbReference>
<feature type="region of interest" description="Disordered" evidence="1">
    <location>
        <begin position="1"/>
        <end position="100"/>
    </location>
</feature>
<organism evidence="2">
    <name type="scientific">Tanacetum cinerariifolium</name>
    <name type="common">Dalmatian daisy</name>
    <name type="synonym">Chrysanthemum cinerariifolium</name>
    <dbReference type="NCBI Taxonomy" id="118510"/>
    <lineage>
        <taxon>Eukaryota</taxon>
        <taxon>Viridiplantae</taxon>
        <taxon>Streptophyta</taxon>
        <taxon>Embryophyta</taxon>
        <taxon>Tracheophyta</taxon>
        <taxon>Spermatophyta</taxon>
        <taxon>Magnoliopsida</taxon>
        <taxon>eudicotyledons</taxon>
        <taxon>Gunneridae</taxon>
        <taxon>Pentapetalae</taxon>
        <taxon>asterids</taxon>
        <taxon>campanulids</taxon>
        <taxon>Asterales</taxon>
        <taxon>Asteraceae</taxon>
        <taxon>Asteroideae</taxon>
        <taxon>Anthemideae</taxon>
        <taxon>Anthemidinae</taxon>
        <taxon>Tanacetum</taxon>
    </lineage>
</organism>
<name>A0A699TTS0_TANCI</name>
<dbReference type="AlphaFoldDB" id="A0A699TTS0"/>
<gene>
    <name evidence="2" type="ORF">Tci_884447</name>
</gene>
<feature type="non-terminal residue" evidence="2">
    <location>
        <position position="1"/>
    </location>
</feature>
<feature type="compositionally biased region" description="Basic and acidic residues" evidence="1">
    <location>
        <begin position="39"/>
        <end position="51"/>
    </location>
</feature>
<protein>
    <submittedName>
        <fullName evidence="2">Uncharacterized protein</fullName>
    </submittedName>
</protein>
<sequence length="100" mass="10799">SGGSKGHKSSGSSSFNTESEEASIKPNTNVGNNNEEEVQEIRRPRGRDKARAARKNKGSKTSGSSSVNEDALARLMVTEMTGERTTRKILRDQKDEGGMS</sequence>
<accession>A0A699TTS0</accession>
<evidence type="ECO:0000256" key="1">
    <source>
        <dbReference type="SAM" id="MobiDB-lite"/>
    </source>
</evidence>
<proteinExistence type="predicted"/>
<feature type="compositionally biased region" description="Basic and acidic residues" evidence="1">
    <location>
        <begin position="81"/>
        <end position="100"/>
    </location>
</feature>